<comment type="caution">
    <text evidence="1">The sequence shown here is derived from an EMBL/GenBank/DDBJ whole genome shotgun (WGS) entry which is preliminary data.</text>
</comment>
<gene>
    <name evidence="1" type="primary">LHS1_2</name>
    <name evidence="1" type="ORF">LPJ66_006347</name>
</gene>
<reference evidence="1" key="1">
    <citation type="submission" date="2022-07" db="EMBL/GenBank/DDBJ databases">
        <title>Phylogenomic reconstructions and comparative analyses of Kickxellomycotina fungi.</title>
        <authorList>
            <person name="Reynolds N.K."/>
            <person name="Stajich J.E."/>
            <person name="Barry K."/>
            <person name="Grigoriev I.V."/>
            <person name="Crous P."/>
            <person name="Smith M.E."/>
        </authorList>
    </citation>
    <scope>NUCLEOTIDE SEQUENCE</scope>
    <source>
        <strain evidence="1">Benny 63K</strain>
    </source>
</reference>
<dbReference type="Proteomes" id="UP001150581">
    <property type="component" value="Unassembled WGS sequence"/>
</dbReference>
<proteinExistence type="predicted"/>
<sequence length="895" mass="97216">MASQAKRRGGGQRKTATWRAVVLVILGLLACISPCADAAVLGIDFGTEWFTVALANPGRPLDLVLNRDANRQTPSVVTVIGLERTFGSNAVAIAPRLPVNTFMAVRNLLGVQYDSEVAAAYRQQFPNKMIKDPATGAVAFEYGTATNETLTVQEIVAMQLRYAQQLVKENEGLLVKDAVFTVPSFFDRTQRQAMLDAATLAGFRTMALVNDGSAVALNYAMSGTFSKPETHLFYDMGAGKTVATIASISARSSSKYPKSKKATVINVHAFASDKTLGGQEVDFIMRDLLVDKFAASSSESASDLRGNARAMNRLLKEAKRVKTILSVNTEAVASVEGLHNGIDFRTSVSRVDLEKATAHLLSRVRTPIDSALRAANMTIGDIDSILLVGGGTRAPFVHKEIALAFGAEKISRNINAEEACVMGAVFKGATLSSHFRVRDMRLRDAMEHAVRATYSTEAKSLLGGPKQETVYLIPEFGAVGARRMIRDFRSSDLAIKFEAKTSGTSEQWHELALTNIGGVSGASAKLKSKNIVSDKPEVKVVTQTNELGFFEVVKAEASFNVTNPGYAQYIEDLAAWEKESAAAEAEAKAENETESETQTQTNGEGAKQKSKSKKSLRSRPTPHPEIITEVVQLDINVEYRDLAKLGDEAMKKSRSLLKRMDDDDKARFAHHDAINQLETLIYHLRDIVEDEDIVTMTTEDERETLSEAVSQAAEWLESSAESSGVGLIESKVKALKEIEKPIVHRRTQAAKRPDHISSLRAIVAQAEGLVAIYRREYTADEIAPAADVLRELEATLDSTTSWLDEMISKQDALAAHADPVLTTADMDSKAVAIELSLAKVVAKKIRKAKAQSTTAAADMNADNGEGASEILEDDSDYINEDSEHTAANNNGHDEL</sequence>
<protein>
    <submittedName>
        <fullName evidence="1">Lumenal Hsp70 protein</fullName>
    </submittedName>
</protein>
<accession>A0ACC1IBZ5</accession>
<evidence type="ECO:0000313" key="1">
    <source>
        <dbReference type="EMBL" id="KAJ1892435.1"/>
    </source>
</evidence>
<keyword evidence="2" id="KW-1185">Reference proteome</keyword>
<name>A0ACC1IBZ5_9FUNG</name>
<organism evidence="1 2">
    <name type="scientific">Kickxella alabastrina</name>
    <dbReference type="NCBI Taxonomy" id="61397"/>
    <lineage>
        <taxon>Eukaryota</taxon>
        <taxon>Fungi</taxon>
        <taxon>Fungi incertae sedis</taxon>
        <taxon>Zoopagomycota</taxon>
        <taxon>Kickxellomycotina</taxon>
        <taxon>Kickxellomycetes</taxon>
        <taxon>Kickxellales</taxon>
        <taxon>Kickxellaceae</taxon>
        <taxon>Kickxella</taxon>
    </lineage>
</organism>
<dbReference type="EMBL" id="JANBPG010000996">
    <property type="protein sequence ID" value="KAJ1892435.1"/>
    <property type="molecule type" value="Genomic_DNA"/>
</dbReference>
<evidence type="ECO:0000313" key="2">
    <source>
        <dbReference type="Proteomes" id="UP001150581"/>
    </source>
</evidence>